<gene>
    <name evidence="1" type="ORF">JTE90_018993</name>
</gene>
<evidence type="ECO:0000313" key="1">
    <source>
        <dbReference type="EMBL" id="KAG8177686.1"/>
    </source>
</evidence>
<proteinExistence type="predicted"/>
<dbReference type="InterPro" id="IPR008042">
    <property type="entry name" value="Retrotrans_Pao"/>
</dbReference>
<dbReference type="Pfam" id="PF05380">
    <property type="entry name" value="Peptidase_A17"/>
    <property type="match status" value="1"/>
</dbReference>
<comment type="caution">
    <text evidence="1">The sequence shown here is derived from an EMBL/GenBank/DDBJ whole genome shotgun (WGS) entry which is preliminary data.</text>
</comment>
<dbReference type="PANTHER" id="PTHR47331">
    <property type="entry name" value="PHD-TYPE DOMAIN-CONTAINING PROTEIN"/>
    <property type="match status" value="1"/>
</dbReference>
<evidence type="ECO:0000313" key="2">
    <source>
        <dbReference type="Proteomes" id="UP000827092"/>
    </source>
</evidence>
<sequence>MYLQCIDNSGATKSTILASKSRVSPIRVISIPRLELCACVLLAQLVKKARSSLRLKIDDVVLHTDSTIALAWLDTPANHLKTFIANRVSKVQQLTEDCRWRHVPSALYPADIISRGLGPGDLPYSKLWWNGPLLCGQEDTPDVPRRPTEMKDSEYLCELKLEKVPTSSVCMSVINDFLADLLARTGGYLRMLRVIAFVLRFVNNIKKM</sequence>
<accession>A0AAV6U2D1</accession>
<dbReference type="EMBL" id="JAFNEN010000761">
    <property type="protein sequence ID" value="KAG8177686.1"/>
    <property type="molecule type" value="Genomic_DNA"/>
</dbReference>
<keyword evidence="2" id="KW-1185">Reference proteome</keyword>
<name>A0AAV6U2D1_9ARAC</name>
<protein>
    <recommendedName>
        <fullName evidence="3">RNase H type-1 domain-containing protein</fullName>
    </recommendedName>
</protein>
<dbReference type="AlphaFoldDB" id="A0AAV6U2D1"/>
<dbReference type="Proteomes" id="UP000827092">
    <property type="component" value="Unassembled WGS sequence"/>
</dbReference>
<reference evidence="1 2" key="1">
    <citation type="journal article" date="2022" name="Nat. Ecol. Evol.">
        <title>A masculinizing supergene underlies an exaggerated male reproductive morph in a spider.</title>
        <authorList>
            <person name="Hendrickx F."/>
            <person name="De Corte Z."/>
            <person name="Sonet G."/>
            <person name="Van Belleghem S.M."/>
            <person name="Kostlbacher S."/>
            <person name="Vangestel C."/>
        </authorList>
    </citation>
    <scope>NUCLEOTIDE SEQUENCE [LARGE SCALE GENOMIC DNA]</scope>
    <source>
        <strain evidence="1">W744_W776</strain>
    </source>
</reference>
<evidence type="ECO:0008006" key="3">
    <source>
        <dbReference type="Google" id="ProtNLM"/>
    </source>
</evidence>
<organism evidence="1 2">
    <name type="scientific">Oedothorax gibbosus</name>
    <dbReference type="NCBI Taxonomy" id="931172"/>
    <lineage>
        <taxon>Eukaryota</taxon>
        <taxon>Metazoa</taxon>
        <taxon>Ecdysozoa</taxon>
        <taxon>Arthropoda</taxon>
        <taxon>Chelicerata</taxon>
        <taxon>Arachnida</taxon>
        <taxon>Araneae</taxon>
        <taxon>Araneomorphae</taxon>
        <taxon>Entelegynae</taxon>
        <taxon>Araneoidea</taxon>
        <taxon>Linyphiidae</taxon>
        <taxon>Erigoninae</taxon>
        <taxon>Oedothorax</taxon>
    </lineage>
</organism>